<dbReference type="Gene3D" id="1.20.120.450">
    <property type="entry name" value="dinb family like domain"/>
    <property type="match status" value="1"/>
</dbReference>
<gene>
    <name evidence="3" type="ORF">ACFP3M_11975</name>
</gene>
<keyword evidence="1" id="KW-0238">DNA-binding</keyword>
<feature type="domain" description="HTH merR-type" evidence="2">
    <location>
        <begin position="11"/>
        <end position="77"/>
    </location>
</feature>
<dbReference type="InterPro" id="IPR017520">
    <property type="entry name" value="CHP03086"/>
</dbReference>
<dbReference type="InterPro" id="IPR047057">
    <property type="entry name" value="MerR_fam"/>
</dbReference>
<dbReference type="PANTHER" id="PTHR30204:SF93">
    <property type="entry name" value="HTH MERR-TYPE DOMAIN-CONTAINING PROTEIN"/>
    <property type="match status" value="1"/>
</dbReference>
<dbReference type="InterPro" id="IPR034660">
    <property type="entry name" value="DinB/YfiT-like"/>
</dbReference>
<evidence type="ECO:0000259" key="2">
    <source>
        <dbReference type="PROSITE" id="PS50937"/>
    </source>
</evidence>
<keyword evidence="4" id="KW-1185">Reference proteome</keyword>
<dbReference type="InterPro" id="IPR000551">
    <property type="entry name" value="MerR-type_HTH_dom"/>
</dbReference>
<evidence type="ECO:0000313" key="4">
    <source>
        <dbReference type="Proteomes" id="UP001596241"/>
    </source>
</evidence>
<reference evidence="4" key="1">
    <citation type="journal article" date="2019" name="Int. J. Syst. Evol. Microbiol.">
        <title>The Global Catalogue of Microorganisms (GCM) 10K type strain sequencing project: providing services to taxonomists for standard genome sequencing and annotation.</title>
        <authorList>
            <consortium name="The Broad Institute Genomics Platform"/>
            <consortium name="The Broad Institute Genome Sequencing Center for Infectious Disease"/>
            <person name="Wu L."/>
            <person name="Ma J."/>
        </authorList>
    </citation>
    <scope>NUCLEOTIDE SEQUENCE [LARGE SCALE GENOMIC DNA]</scope>
    <source>
        <strain evidence="4">CGMCC 1.15809</strain>
    </source>
</reference>
<dbReference type="EMBL" id="JBHSPW010000004">
    <property type="protein sequence ID" value="MFC5893536.1"/>
    <property type="molecule type" value="Genomic_DNA"/>
</dbReference>
<dbReference type="SUPFAM" id="SSF109854">
    <property type="entry name" value="DinB/YfiT-like putative metalloenzymes"/>
    <property type="match status" value="1"/>
</dbReference>
<organism evidence="3 4">
    <name type="scientific">Streptomyces ramulosus</name>
    <dbReference type="NCBI Taxonomy" id="47762"/>
    <lineage>
        <taxon>Bacteria</taxon>
        <taxon>Bacillati</taxon>
        <taxon>Actinomycetota</taxon>
        <taxon>Actinomycetes</taxon>
        <taxon>Kitasatosporales</taxon>
        <taxon>Streptomycetaceae</taxon>
        <taxon>Streptomyces</taxon>
    </lineage>
</organism>
<proteinExistence type="predicted"/>
<dbReference type="SUPFAM" id="SSF46955">
    <property type="entry name" value="Putative DNA-binding domain"/>
    <property type="match status" value="1"/>
</dbReference>
<comment type="caution">
    <text evidence="3">The sequence shown here is derived from an EMBL/GenBank/DDBJ whole genome shotgun (WGS) entry which is preliminary data.</text>
</comment>
<dbReference type="RefSeq" id="WP_345090065.1">
    <property type="nucleotide sequence ID" value="NZ_BAAAWG010000017.1"/>
</dbReference>
<accession>A0ABW1FGD2</accession>
<dbReference type="NCBIfam" id="TIGR03086">
    <property type="entry name" value="TIGR03086 family metal-binding protein"/>
    <property type="match status" value="1"/>
</dbReference>
<dbReference type="SMART" id="SM00422">
    <property type="entry name" value="HTH_MERR"/>
    <property type="match status" value="1"/>
</dbReference>
<sequence>MHVGEAGPWNIGEIARKTGLSVKLVRHWSDAGVVPPAGRTAAGYRRYDATSLARLEMARTLRDLGLGLGRIRAVLDREHTLTEVAAAHADVLEVQIRALRTQQAVLRSVSRRSATAEGLAHMTRTARMSAAERRTLIHEFVTDTLADIDVPAYRRGLLAATPDLPENPTDEQVDAWLELSELVTDPDLRTGMRRMARYAAEHAPGDHDDSTLQDLRRLTDDWTQRVNTAIRDGIAPDSPAADQIVAAVVTAWLPTQTHTRAAPVADGAPARRILLEQLEVASDAKAERYWQLICLINGLPVRPGMAAPGDWLKTALRANPAPGARAAELGGVYDAGPDAWQPAGVLDACARVLAAVEELVGAVSPDQFGLPTPCARWDVRALLQHLVRENLLWTGLADGAPRTDLAADHLGEDHLAAFRAAAQGSLTAFHRPGMLDQRYGPAPGRRIVEQLVMEMLVHGWDLATALGHPRDLVPDLAEAALPLAHEIYGNLPRTPGGSFAPLRPAPEGATALDRLAGYLGRSVG</sequence>
<evidence type="ECO:0000313" key="3">
    <source>
        <dbReference type="EMBL" id="MFC5893536.1"/>
    </source>
</evidence>
<dbReference type="PANTHER" id="PTHR30204">
    <property type="entry name" value="REDOX-CYCLING DRUG-SENSING TRANSCRIPTIONAL ACTIVATOR SOXR"/>
    <property type="match status" value="1"/>
</dbReference>
<protein>
    <submittedName>
        <fullName evidence="3">TIGR03086 family metal-binding protein</fullName>
    </submittedName>
</protein>
<dbReference type="NCBIfam" id="TIGR03083">
    <property type="entry name" value="maleylpyruvate isomerase family mycothiol-dependent enzyme"/>
    <property type="match status" value="1"/>
</dbReference>
<dbReference type="PRINTS" id="PR00040">
    <property type="entry name" value="HTHMERR"/>
</dbReference>
<dbReference type="Gene3D" id="1.10.1660.10">
    <property type="match status" value="1"/>
</dbReference>
<name>A0ABW1FGD2_9ACTN</name>
<dbReference type="InterPro" id="IPR024344">
    <property type="entry name" value="MDMPI_metal-binding"/>
</dbReference>
<evidence type="ECO:0000256" key="1">
    <source>
        <dbReference type="ARBA" id="ARBA00023125"/>
    </source>
</evidence>
<dbReference type="Pfam" id="PF13411">
    <property type="entry name" value="MerR_1"/>
    <property type="match status" value="1"/>
</dbReference>
<dbReference type="Pfam" id="PF11716">
    <property type="entry name" value="MDMPI_N"/>
    <property type="match status" value="1"/>
</dbReference>
<dbReference type="Proteomes" id="UP001596241">
    <property type="component" value="Unassembled WGS sequence"/>
</dbReference>
<dbReference type="PROSITE" id="PS50937">
    <property type="entry name" value="HTH_MERR_2"/>
    <property type="match status" value="1"/>
</dbReference>
<dbReference type="InterPro" id="IPR009061">
    <property type="entry name" value="DNA-bd_dom_put_sf"/>
</dbReference>
<dbReference type="InterPro" id="IPR017517">
    <property type="entry name" value="Maleyloyr_isom"/>
</dbReference>